<accession>A0A397G504</accession>
<feature type="chain" id="PRO_5017415494" evidence="2">
    <location>
        <begin position="20"/>
        <end position="111"/>
    </location>
</feature>
<comment type="caution">
    <text evidence="3">The sequence shown here is derived from an EMBL/GenBank/DDBJ whole genome shotgun (WGS) entry which is preliminary data.</text>
</comment>
<dbReference type="Proteomes" id="UP000215305">
    <property type="component" value="Unassembled WGS sequence"/>
</dbReference>
<evidence type="ECO:0000256" key="2">
    <source>
        <dbReference type="SAM" id="SignalP"/>
    </source>
</evidence>
<evidence type="ECO:0000313" key="3">
    <source>
        <dbReference type="EMBL" id="RHZ43230.1"/>
    </source>
</evidence>
<dbReference type="EMBL" id="NKHU02000464">
    <property type="protein sequence ID" value="RHZ43230.1"/>
    <property type="molecule type" value="Genomic_DNA"/>
</dbReference>
<protein>
    <submittedName>
        <fullName evidence="3">Uncharacterized protein</fullName>
    </submittedName>
</protein>
<name>A0A397G504_ASPTH</name>
<sequence>MPAILWFSSAGIFCMPISSQVPVQHSSKGASSAEITTEIKDAIKKLDEEIQQEMNKQEQWKIDDDDEPVLPSDGEDETDSSKKKEIFLTDTGFPMPTMTKRGAYHTWVMER</sequence>
<feature type="signal peptide" evidence="2">
    <location>
        <begin position="1"/>
        <end position="19"/>
    </location>
</feature>
<dbReference type="GeneID" id="38123658"/>
<gene>
    <name evidence="3" type="ORF">CDV56_101684</name>
</gene>
<keyword evidence="2" id="KW-0732">Signal</keyword>
<organism evidence="3 4">
    <name type="scientific">Aspergillus thermomutatus</name>
    <name type="common">Neosartorya pseudofischeri</name>
    <dbReference type="NCBI Taxonomy" id="41047"/>
    <lineage>
        <taxon>Eukaryota</taxon>
        <taxon>Fungi</taxon>
        <taxon>Dikarya</taxon>
        <taxon>Ascomycota</taxon>
        <taxon>Pezizomycotina</taxon>
        <taxon>Eurotiomycetes</taxon>
        <taxon>Eurotiomycetidae</taxon>
        <taxon>Eurotiales</taxon>
        <taxon>Aspergillaceae</taxon>
        <taxon>Aspergillus</taxon>
        <taxon>Aspergillus subgen. Fumigati</taxon>
    </lineage>
</organism>
<proteinExistence type="predicted"/>
<feature type="compositionally biased region" description="Acidic residues" evidence="1">
    <location>
        <begin position="63"/>
        <end position="78"/>
    </location>
</feature>
<dbReference type="AlphaFoldDB" id="A0A397G504"/>
<reference evidence="3" key="1">
    <citation type="submission" date="2018-08" db="EMBL/GenBank/DDBJ databases">
        <title>Draft genome sequence of azole-resistant Aspergillus thermomutatus (Neosartorya pseudofischeri) strain HMR AF 39, isolated from a human nasal aspirate.</title>
        <authorList>
            <person name="Parent-Michaud M."/>
            <person name="Dufresne P.J."/>
            <person name="Fournier E."/>
            <person name="Martineau C."/>
            <person name="Moreira S."/>
            <person name="Perkins V."/>
            <person name="De Repentigny L."/>
            <person name="Dufresne S.F."/>
        </authorList>
    </citation>
    <scope>NUCLEOTIDE SEQUENCE [LARGE SCALE GENOMIC DNA]</scope>
    <source>
        <strain evidence="3">HMR AF 39</strain>
    </source>
</reference>
<evidence type="ECO:0000256" key="1">
    <source>
        <dbReference type="SAM" id="MobiDB-lite"/>
    </source>
</evidence>
<dbReference type="RefSeq" id="XP_026609620.1">
    <property type="nucleotide sequence ID" value="XM_026755303.1"/>
</dbReference>
<keyword evidence="4" id="KW-1185">Reference proteome</keyword>
<feature type="region of interest" description="Disordered" evidence="1">
    <location>
        <begin position="48"/>
        <end position="111"/>
    </location>
</feature>
<evidence type="ECO:0000313" key="4">
    <source>
        <dbReference type="Proteomes" id="UP000215305"/>
    </source>
</evidence>
<dbReference type="VEuPathDB" id="FungiDB:CDV56_101684"/>